<name>A0AAX4HRX0_9BACT</name>
<evidence type="ECO:0000313" key="2">
    <source>
        <dbReference type="EMBL" id="WPU65853.1"/>
    </source>
</evidence>
<protein>
    <submittedName>
        <fullName evidence="2">Uncharacterized protein</fullName>
    </submittedName>
</protein>
<accession>A0AAX4HRX0</accession>
<keyword evidence="3" id="KW-1185">Reference proteome</keyword>
<dbReference type="RefSeq" id="WP_321397156.1">
    <property type="nucleotide sequence ID" value="NZ_CP139487.1"/>
</dbReference>
<gene>
    <name evidence="2" type="ORF">SOO65_03755</name>
</gene>
<evidence type="ECO:0000313" key="3">
    <source>
        <dbReference type="Proteomes" id="UP001324634"/>
    </source>
</evidence>
<dbReference type="Proteomes" id="UP001324634">
    <property type="component" value="Chromosome"/>
</dbReference>
<dbReference type="KEGG" id="psti:SOO65_03755"/>
<dbReference type="EMBL" id="CP139487">
    <property type="protein sequence ID" value="WPU65853.1"/>
    <property type="molecule type" value="Genomic_DNA"/>
</dbReference>
<organism evidence="2 3">
    <name type="scientific">Peredibacter starrii</name>
    <dbReference type="NCBI Taxonomy" id="28202"/>
    <lineage>
        <taxon>Bacteria</taxon>
        <taxon>Pseudomonadati</taxon>
        <taxon>Bdellovibrionota</taxon>
        <taxon>Bacteriovoracia</taxon>
        <taxon>Bacteriovoracales</taxon>
        <taxon>Bacteriovoracaceae</taxon>
        <taxon>Peredibacter</taxon>
    </lineage>
</organism>
<evidence type="ECO:0000256" key="1">
    <source>
        <dbReference type="SAM" id="SignalP"/>
    </source>
</evidence>
<keyword evidence="1" id="KW-0732">Signal</keyword>
<reference evidence="2 3" key="1">
    <citation type="submission" date="2023-11" db="EMBL/GenBank/DDBJ databases">
        <title>Peredibacter starrii A3.12.</title>
        <authorList>
            <person name="Mitchell R.J."/>
        </authorList>
    </citation>
    <scope>NUCLEOTIDE SEQUENCE [LARGE SCALE GENOMIC DNA]</scope>
    <source>
        <strain evidence="2 3">A3.12</strain>
    </source>
</reference>
<feature type="signal peptide" evidence="1">
    <location>
        <begin position="1"/>
        <end position="19"/>
    </location>
</feature>
<proteinExistence type="predicted"/>
<dbReference type="AlphaFoldDB" id="A0AAX4HRX0"/>
<feature type="chain" id="PRO_5043915202" evidence="1">
    <location>
        <begin position="20"/>
        <end position="287"/>
    </location>
</feature>
<sequence>MSPLVKFFVVFLLSFPVLAQSYQFKLEGSFSAQRDTDLPVTVNYTIDWNETSSTIQGVYRDNFYAQKGPQVVSGTVTTNGRSFNTILTEEMEGVKSIVINMQGAGIISGTVPLTLKAQDNLGTVIELANNPGIMTATDRGSPQTGNCVIGFGALTGYCGLYSGNFNEVSDNANRCDISSSGQARIELATNTEFNLYSNYINSINNDYTTIGIFLPSPQSNNVSITGRECGSIPGTTFITGNCKTLNLSGVFYDQASNITFTGTLNMNDEVTGETCTYSLALTREVVY</sequence>